<protein>
    <submittedName>
        <fullName evidence="2 4">Uncharacterized protein</fullName>
    </submittedName>
</protein>
<evidence type="ECO:0000313" key="2">
    <source>
        <dbReference type="EMBL" id="VDP79199.1"/>
    </source>
</evidence>
<dbReference type="WBParaSite" id="ECPE_0000675101-mRNA-1">
    <property type="protein sequence ID" value="ECPE_0000675101-mRNA-1"/>
    <property type="gene ID" value="ECPE_0000675101"/>
</dbReference>
<evidence type="ECO:0000256" key="1">
    <source>
        <dbReference type="SAM" id="MobiDB-lite"/>
    </source>
</evidence>
<evidence type="ECO:0000313" key="3">
    <source>
        <dbReference type="Proteomes" id="UP000272942"/>
    </source>
</evidence>
<gene>
    <name evidence="2" type="ORF">ECPE_LOCUS6738</name>
</gene>
<dbReference type="Proteomes" id="UP000272942">
    <property type="component" value="Unassembled WGS sequence"/>
</dbReference>
<sequence length="248" mass="26164">MAVFTQNPGPTALICGGAGSDETRIPTDQSNNSVPDHNESDPSTCFLAPGSSSSLVDTMPPWSQSSTAPKSPVNEHGVIINPMLIGSKLMSPLYTALHLAPPGSSCGQSVESQPNMSSEKLILQPDRTLSPLTRAAAVAAAAAATIAAPIQHSLPPPSSHCGSFVDRASVRDSDTSLLKPTQWIKSHSSDSADRIPSVTDADVNEQATYKSRLTEHRETRKPYAYMIGLNELEPASRTLGEFVCGVSI</sequence>
<feature type="region of interest" description="Disordered" evidence="1">
    <location>
        <begin position="1"/>
        <end position="73"/>
    </location>
</feature>
<dbReference type="AlphaFoldDB" id="A0A183AIF3"/>
<dbReference type="EMBL" id="UZAN01043763">
    <property type="protein sequence ID" value="VDP79199.1"/>
    <property type="molecule type" value="Genomic_DNA"/>
</dbReference>
<reference evidence="4" key="1">
    <citation type="submission" date="2016-06" db="UniProtKB">
        <authorList>
            <consortium name="WormBaseParasite"/>
        </authorList>
    </citation>
    <scope>IDENTIFICATION</scope>
</reference>
<keyword evidence="3" id="KW-1185">Reference proteome</keyword>
<name>A0A183AIF3_9TREM</name>
<reference evidence="2 3" key="2">
    <citation type="submission" date="2018-11" db="EMBL/GenBank/DDBJ databases">
        <authorList>
            <consortium name="Pathogen Informatics"/>
        </authorList>
    </citation>
    <scope>NUCLEOTIDE SEQUENCE [LARGE SCALE GENOMIC DNA]</scope>
    <source>
        <strain evidence="2 3">Egypt</strain>
    </source>
</reference>
<feature type="compositionally biased region" description="Polar residues" evidence="1">
    <location>
        <begin position="26"/>
        <end position="35"/>
    </location>
</feature>
<accession>A0A183AIF3</accession>
<proteinExistence type="predicted"/>
<evidence type="ECO:0000313" key="4">
    <source>
        <dbReference type="WBParaSite" id="ECPE_0000675101-mRNA-1"/>
    </source>
</evidence>
<feature type="compositionally biased region" description="Polar residues" evidence="1">
    <location>
        <begin position="50"/>
        <end position="69"/>
    </location>
</feature>
<organism evidence="4">
    <name type="scientific">Echinostoma caproni</name>
    <dbReference type="NCBI Taxonomy" id="27848"/>
    <lineage>
        <taxon>Eukaryota</taxon>
        <taxon>Metazoa</taxon>
        <taxon>Spiralia</taxon>
        <taxon>Lophotrochozoa</taxon>
        <taxon>Platyhelminthes</taxon>
        <taxon>Trematoda</taxon>
        <taxon>Digenea</taxon>
        <taxon>Plagiorchiida</taxon>
        <taxon>Echinostomata</taxon>
        <taxon>Echinostomatoidea</taxon>
        <taxon>Echinostomatidae</taxon>
        <taxon>Echinostoma</taxon>
    </lineage>
</organism>